<reference evidence="2 3" key="1">
    <citation type="submission" date="2020-08" db="EMBL/GenBank/DDBJ databases">
        <title>Functional genomics of gut bacteria from endangered species of beetles.</title>
        <authorList>
            <person name="Carlos-Shanley C."/>
        </authorList>
    </citation>
    <scope>NUCLEOTIDE SEQUENCE [LARGE SCALE GENOMIC DNA]</scope>
    <source>
        <strain evidence="2 3">S00202</strain>
    </source>
</reference>
<feature type="domain" description="Autotransporter" evidence="1">
    <location>
        <begin position="328"/>
        <end position="594"/>
    </location>
</feature>
<evidence type="ECO:0000313" key="3">
    <source>
        <dbReference type="Proteomes" id="UP000557193"/>
    </source>
</evidence>
<proteinExistence type="predicted"/>
<gene>
    <name evidence="2" type="ORF">HNP49_003265</name>
</gene>
<keyword evidence="3" id="KW-1185">Reference proteome</keyword>
<dbReference type="InterPro" id="IPR005546">
    <property type="entry name" value="Autotransporte_beta"/>
</dbReference>
<dbReference type="NCBIfam" id="TIGR01414">
    <property type="entry name" value="autotrans_barl"/>
    <property type="match status" value="1"/>
</dbReference>
<dbReference type="SUPFAM" id="SSF103515">
    <property type="entry name" value="Autotransporter"/>
    <property type="match status" value="1"/>
</dbReference>
<organism evidence="2 3">
    <name type="scientific">Pseudomonas fluvialis</name>
    <dbReference type="NCBI Taxonomy" id="1793966"/>
    <lineage>
        <taxon>Bacteria</taxon>
        <taxon>Pseudomonadati</taxon>
        <taxon>Pseudomonadota</taxon>
        <taxon>Gammaproteobacteria</taxon>
        <taxon>Pseudomonadales</taxon>
        <taxon>Pseudomonadaceae</taxon>
        <taxon>Pseudomonas</taxon>
    </lineage>
</organism>
<dbReference type="Proteomes" id="UP000557193">
    <property type="component" value="Unassembled WGS sequence"/>
</dbReference>
<accession>A0A7X0BUE3</accession>
<dbReference type="InterPro" id="IPR036709">
    <property type="entry name" value="Autotransporte_beta_dom_sf"/>
</dbReference>
<protein>
    <recommendedName>
        <fullName evidence="1">Autotransporter domain-containing protein</fullName>
    </recommendedName>
</protein>
<sequence length="594" mass="62389">MPALAKNCNTNGHLRFVGTTADAARSVWLSATSAGAFRLDSAQGNQTVDSWSKNRRGLHLSLSPNVSNGNGGTHKLYDNSNSGDCLLDTQNQIGGFVLPPTFIPPTIARPPIGTLPPSGLMPSLPGGVTPPMGTLPPSGLMPSLPGGVTPPMGTLPPSGLMPSLPGGVTPPMGTLPPSGLMPSLPGGVTPPMGTLPPSGLMPSLPGGVTPPMGTLPPSGLMPSLPGGVTPPIGTLPPDGLKPTRPGGVTPPIGTLPPDGLMPGTEDAHELQLAASSVQLAAERCPPGAREDISAPGSVDASRCRALGEQYSAQPSAAAVPITPGRDLLDDTQWNSWVDTSYMRIRDRRENQDIDGTGGVLLLGTDRRVGDAMVAGMMISMENSRTDAYGGEQQIDVNGFMVGPYMAYQLTPVWSLYANFNIGHFNQDQELSTLSGSGDVQRYALTLNAEGQYAVDEVYLRPKILLSYLHSNNEAYELEGAIEGQAIHLRLPEDSYNTGSLQPSLEISRQISFSNGSVFVPYAEVGISYAFERPDATELYLAGTDEPSRFSGMMRLGARTLVGESSMLDFNSSYQSIGTPGLDVWEAEVLFSHGF</sequence>
<dbReference type="GO" id="GO:0019867">
    <property type="term" value="C:outer membrane"/>
    <property type="evidence" value="ECO:0007669"/>
    <property type="project" value="InterPro"/>
</dbReference>
<comment type="caution">
    <text evidence="2">The sequence shown here is derived from an EMBL/GenBank/DDBJ whole genome shotgun (WGS) entry which is preliminary data.</text>
</comment>
<name>A0A7X0BUE3_9PSED</name>
<dbReference type="PROSITE" id="PS51208">
    <property type="entry name" value="AUTOTRANSPORTER"/>
    <property type="match status" value="1"/>
</dbReference>
<dbReference type="SMART" id="SM00869">
    <property type="entry name" value="Autotransporter"/>
    <property type="match status" value="1"/>
</dbReference>
<evidence type="ECO:0000259" key="1">
    <source>
        <dbReference type="PROSITE" id="PS51208"/>
    </source>
</evidence>
<dbReference type="EMBL" id="JACHLL010000006">
    <property type="protein sequence ID" value="MBB6343077.1"/>
    <property type="molecule type" value="Genomic_DNA"/>
</dbReference>
<evidence type="ECO:0000313" key="2">
    <source>
        <dbReference type="EMBL" id="MBB6343077.1"/>
    </source>
</evidence>
<dbReference type="RefSeq" id="WP_184685028.1">
    <property type="nucleotide sequence ID" value="NZ_JACHLL010000006.1"/>
</dbReference>
<dbReference type="AlphaFoldDB" id="A0A7X0BUE3"/>
<dbReference type="Pfam" id="PF03797">
    <property type="entry name" value="Autotransporter"/>
    <property type="match status" value="1"/>
</dbReference>
<dbReference type="InterPro" id="IPR006315">
    <property type="entry name" value="OM_autotransptr_brl_dom"/>
</dbReference>
<dbReference type="Gene3D" id="2.40.128.130">
    <property type="entry name" value="Autotransporter beta-domain"/>
    <property type="match status" value="1"/>
</dbReference>